<evidence type="ECO:0000313" key="2">
    <source>
        <dbReference type="EMBL" id="UQA90810.1"/>
    </source>
</evidence>
<evidence type="ECO:0000313" key="3">
    <source>
        <dbReference type="Proteomes" id="UP000830115"/>
    </source>
</evidence>
<feature type="region of interest" description="Disordered" evidence="1">
    <location>
        <begin position="116"/>
        <end position="146"/>
    </location>
</feature>
<dbReference type="RefSeq" id="WP_248861577.1">
    <property type="nucleotide sequence ID" value="NZ_CP086322.1"/>
</dbReference>
<feature type="compositionally biased region" description="Basic residues" evidence="1">
    <location>
        <begin position="137"/>
        <end position="146"/>
    </location>
</feature>
<name>A0ABY4LZB0_9ACTN</name>
<evidence type="ECO:0000256" key="1">
    <source>
        <dbReference type="SAM" id="MobiDB-lite"/>
    </source>
</evidence>
<gene>
    <name evidence="2" type="ORF">K9S39_01960</name>
</gene>
<keyword evidence="3" id="KW-1185">Reference proteome</keyword>
<proteinExistence type="predicted"/>
<organism evidence="2 3">
    <name type="scientific">Streptomyces halobius</name>
    <dbReference type="NCBI Taxonomy" id="2879846"/>
    <lineage>
        <taxon>Bacteria</taxon>
        <taxon>Bacillati</taxon>
        <taxon>Actinomycetota</taxon>
        <taxon>Actinomycetes</taxon>
        <taxon>Kitasatosporales</taxon>
        <taxon>Streptomycetaceae</taxon>
        <taxon>Streptomyces</taxon>
    </lineage>
</organism>
<protein>
    <submittedName>
        <fullName evidence="2">(2Fe-2S) ferredoxin domain-containing protein</fullName>
    </submittedName>
</protein>
<dbReference type="Gene3D" id="3.40.30.10">
    <property type="entry name" value="Glutaredoxin"/>
    <property type="match status" value="1"/>
</dbReference>
<dbReference type="Proteomes" id="UP000830115">
    <property type="component" value="Chromosome"/>
</dbReference>
<dbReference type="EMBL" id="CP086322">
    <property type="protein sequence ID" value="UQA90810.1"/>
    <property type="molecule type" value="Genomic_DNA"/>
</dbReference>
<reference evidence="2" key="1">
    <citation type="submission" date="2021-10" db="EMBL/GenBank/DDBJ databases">
        <title>Streptomyces nigrumlapis sp.nov.,an antimicrobial producing actinobacterium isolated from Black Gobi rocks.</title>
        <authorList>
            <person name="Wen Y."/>
            <person name="Zhang W."/>
            <person name="Liu X.G."/>
        </authorList>
    </citation>
    <scope>NUCLEOTIDE SEQUENCE</scope>
    <source>
        <strain evidence="2">ST13-2-2</strain>
    </source>
</reference>
<sequence>MTGPGSRTRIGAARGRPCTLVVCRGCCCGSPRKHPGTDHAWQLARLRAAAAESGGRLAVRTSECLGPCSQANIIVVQPSGEGRRRGGRAVWIAWVLEDDSTDAVLTWVTAGGPGIAPPPPSLELRFVPSPGEAQSRTRARARRARR</sequence>
<accession>A0ABY4LZB0</accession>